<evidence type="ECO:0000313" key="2">
    <source>
        <dbReference type="EMBL" id="KAA6360868.1"/>
    </source>
</evidence>
<sequence length="145" mass="17158">MMATTRERVKLQFDAEKQEMLAKSLLTTSTFSLRNMDQEAKMKYQCRLALDVNMKAARMEGPKDILKKGKKKRERGEKGEYIQKTVSDLDQRDRDEGWNGLFQGFPEKLNEVSLFFRRWVTESVTKWRALNLNQLIYYSMYVNAK</sequence>
<reference evidence="2 3" key="1">
    <citation type="submission" date="2019-03" db="EMBL/GenBank/DDBJ databases">
        <title>Single cell metagenomics reveals metabolic interactions within the superorganism composed of flagellate Streblomastix strix and complex community of Bacteroidetes bacteria on its surface.</title>
        <authorList>
            <person name="Treitli S.C."/>
            <person name="Kolisko M."/>
            <person name="Husnik F."/>
            <person name="Keeling P."/>
            <person name="Hampl V."/>
        </authorList>
    </citation>
    <scope>NUCLEOTIDE SEQUENCE [LARGE SCALE GENOMIC DNA]</scope>
    <source>
        <strain evidence="2">ST1C</strain>
    </source>
</reference>
<accession>A0A5J4TRK3</accession>
<evidence type="ECO:0000256" key="1">
    <source>
        <dbReference type="SAM" id="MobiDB-lite"/>
    </source>
</evidence>
<evidence type="ECO:0000313" key="3">
    <source>
        <dbReference type="Proteomes" id="UP000324800"/>
    </source>
</evidence>
<dbReference type="EMBL" id="SNRW01026345">
    <property type="protein sequence ID" value="KAA6360868.1"/>
    <property type="molecule type" value="Genomic_DNA"/>
</dbReference>
<organism evidence="2 3">
    <name type="scientific">Streblomastix strix</name>
    <dbReference type="NCBI Taxonomy" id="222440"/>
    <lineage>
        <taxon>Eukaryota</taxon>
        <taxon>Metamonada</taxon>
        <taxon>Preaxostyla</taxon>
        <taxon>Oxymonadida</taxon>
        <taxon>Streblomastigidae</taxon>
        <taxon>Streblomastix</taxon>
    </lineage>
</organism>
<dbReference type="Proteomes" id="UP000324800">
    <property type="component" value="Unassembled WGS sequence"/>
</dbReference>
<name>A0A5J4TRK3_9EUKA</name>
<gene>
    <name evidence="2" type="ORF">EZS28_043605</name>
</gene>
<comment type="caution">
    <text evidence="2">The sequence shown here is derived from an EMBL/GenBank/DDBJ whole genome shotgun (WGS) entry which is preliminary data.</text>
</comment>
<feature type="compositionally biased region" description="Basic and acidic residues" evidence="1">
    <location>
        <begin position="74"/>
        <end position="84"/>
    </location>
</feature>
<feature type="region of interest" description="Disordered" evidence="1">
    <location>
        <begin position="63"/>
        <end position="84"/>
    </location>
</feature>
<protein>
    <submittedName>
        <fullName evidence="2">Uncharacterized protein</fullName>
    </submittedName>
</protein>
<dbReference type="AlphaFoldDB" id="A0A5J4TRK3"/>
<proteinExistence type="predicted"/>